<evidence type="ECO:0000259" key="5">
    <source>
        <dbReference type="PROSITE" id="PS51891"/>
    </source>
</evidence>
<proteinExistence type="inferred from homology"/>
<comment type="caution">
    <text evidence="6">The sequence shown here is derived from an EMBL/GenBank/DDBJ whole genome shotgun (WGS) entry which is preliminary data.</text>
</comment>
<accession>A0A845BBR4</accession>
<evidence type="ECO:0000313" key="7">
    <source>
        <dbReference type="Proteomes" id="UP000431922"/>
    </source>
</evidence>
<dbReference type="PANTHER" id="PTHR33337:SF40">
    <property type="entry name" value="CENP-V_GFA DOMAIN-CONTAINING PROTEIN-RELATED"/>
    <property type="match status" value="1"/>
</dbReference>
<keyword evidence="3" id="KW-0862">Zinc</keyword>
<dbReference type="Gene3D" id="3.90.1590.10">
    <property type="entry name" value="glutathione-dependent formaldehyde- activating enzyme (gfa)"/>
    <property type="match status" value="1"/>
</dbReference>
<feature type="domain" description="CENP-V/GFA" evidence="5">
    <location>
        <begin position="2"/>
        <end position="117"/>
    </location>
</feature>
<dbReference type="InterPro" id="IPR006913">
    <property type="entry name" value="CENP-V/GFA"/>
</dbReference>
<gene>
    <name evidence="6" type="ORF">GRI65_11140</name>
</gene>
<organism evidence="6 7">
    <name type="scientific">Allopontixanthobacter sediminis</name>
    <dbReference type="NCBI Taxonomy" id="1689985"/>
    <lineage>
        <taxon>Bacteria</taxon>
        <taxon>Pseudomonadati</taxon>
        <taxon>Pseudomonadota</taxon>
        <taxon>Alphaproteobacteria</taxon>
        <taxon>Sphingomonadales</taxon>
        <taxon>Erythrobacteraceae</taxon>
        <taxon>Allopontixanthobacter</taxon>
    </lineage>
</organism>
<dbReference type="Proteomes" id="UP000431922">
    <property type="component" value="Unassembled WGS sequence"/>
</dbReference>
<evidence type="ECO:0000256" key="4">
    <source>
        <dbReference type="ARBA" id="ARBA00023239"/>
    </source>
</evidence>
<dbReference type="GO" id="GO:0046872">
    <property type="term" value="F:metal ion binding"/>
    <property type="evidence" value="ECO:0007669"/>
    <property type="project" value="UniProtKB-KW"/>
</dbReference>
<dbReference type="AlphaFoldDB" id="A0A845BBR4"/>
<keyword evidence="4" id="KW-0456">Lyase</keyword>
<evidence type="ECO:0000256" key="3">
    <source>
        <dbReference type="ARBA" id="ARBA00022833"/>
    </source>
</evidence>
<dbReference type="PANTHER" id="PTHR33337">
    <property type="entry name" value="GFA DOMAIN-CONTAINING PROTEIN"/>
    <property type="match status" value="1"/>
</dbReference>
<dbReference type="RefSeq" id="WP_160756654.1">
    <property type="nucleotide sequence ID" value="NZ_WTYL01000003.1"/>
</dbReference>
<reference evidence="6 7" key="1">
    <citation type="submission" date="2019-12" db="EMBL/GenBank/DDBJ databases">
        <title>Genomic-based taxomic classification of the family Erythrobacteraceae.</title>
        <authorList>
            <person name="Xu L."/>
        </authorList>
    </citation>
    <scope>NUCLEOTIDE SEQUENCE [LARGE SCALE GENOMIC DNA]</scope>
    <source>
        <strain evidence="6 7">KCTC 42453</strain>
    </source>
</reference>
<dbReference type="InterPro" id="IPR011057">
    <property type="entry name" value="Mss4-like_sf"/>
</dbReference>
<comment type="similarity">
    <text evidence="1">Belongs to the Gfa family.</text>
</comment>
<evidence type="ECO:0000256" key="1">
    <source>
        <dbReference type="ARBA" id="ARBA00005495"/>
    </source>
</evidence>
<keyword evidence="7" id="KW-1185">Reference proteome</keyword>
<name>A0A845BBR4_9SPHN</name>
<sequence>MPTGRCHCGAIVYSFRGGVRHSSVCHCTDCRRCAGAAGVAWVAVAADDFAVEQGNPVTYRSSPDAQRFFCGACGTGLWYINENFMPGLVDIQTATLDAPEDYPPQSHVQMSDALEWEETLKDLPRFDRFPGGD</sequence>
<dbReference type="EMBL" id="WTYL01000003">
    <property type="protein sequence ID" value="MXP45009.1"/>
    <property type="molecule type" value="Genomic_DNA"/>
</dbReference>
<protein>
    <submittedName>
        <fullName evidence="6">GFA family protein</fullName>
    </submittedName>
</protein>
<dbReference type="OrthoDB" id="7186766at2"/>
<evidence type="ECO:0000256" key="2">
    <source>
        <dbReference type="ARBA" id="ARBA00022723"/>
    </source>
</evidence>
<dbReference type="Pfam" id="PF04828">
    <property type="entry name" value="GFA"/>
    <property type="match status" value="1"/>
</dbReference>
<dbReference type="SUPFAM" id="SSF51316">
    <property type="entry name" value="Mss4-like"/>
    <property type="match status" value="1"/>
</dbReference>
<dbReference type="GO" id="GO:0016846">
    <property type="term" value="F:carbon-sulfur lyase activity"/>
    <property type="evidence" value="ECO:0007669"/>
    <property type="project" value="InterPro"/>
</dbReference>
<dbReference type="PROSITE" id="PS51891">
    <property type="entry name" value="CENP_V_GFA"/>
    <property type="match status" value="1"/>
</dbReference>
<keyword evidence="2" id="KW-0479">Metal-binding</keyword>
<evidence type="ECO:0000313" key="6">
    <source>
        <dbReference type="EMBL" id="MXP45009.1"/>
    </source>
</evidence>